<dbReference type="InterPro" id="IPR025326">
    <property type="entry name" value="DUF4232"/>
</dbReference>
<organism evidence="4 5">
    <name type="scientific">Cellulomonas hominis</name>
    <dbReference type="NCBI Taxonomy" id="156981"/>
    <lineage>
        <taxon>Bacteria</taxon>
        <taxon>Bacillati</taxon>
        <taxon>Actinomycetota</taxon>
        <taxon>Actinomycetes</taxon>
        <taxon>Micrococcales</taxon>
        <taxon>Cellulomonadaceae</taxon>
        <taxon>Cellulomonas</taxon>
    </lineage>
</organism>
<name>A0A7Z8K2J8_9CELL</name>
<dbReference type="RefSeq" id="WP_154728650.1">
    <property type="nucleotide sequence ID" value="NZ_SZYE01000024.1"/>
</dbReference>
<dbReference type="Proteomes" id="UP000308121">
    <property type="component" value="Unassembled WGS sequence"/>
</dbReference>
<feature type="compositionally biased region" description="Pro residues" evidence="1">
    <location>
        <begin position="313"/>
        <end position="323"/>
    </location>
</feature>
<keyword evidence="2" id="KW-0732">Signal</keyword>
<feature type="chain" id="PRO_5039093246" evidence="2">
    <location>
        <begin position="40"/>
        <end position="471"/>
    </location>
</feature>
<feature type="signal peptide" evidence="2">
    <location>
        <begin position="1"/>
        <end position="39"/>
    </location>
</feature>
<evidence type="ECO:0000259" key="3">
    <source>
        <dbReference type="Pfam" id="PF14016"/>
    </source>
</evidence>
<evidence type="ECO:0000256" key="1">
    <source>
        <dbReference type="SAM" id="MobiDB-lite"/>
    </source>
</evidence>
<evidence type="ECO:0000256" key="2">
    <source>
        <dbReference type="SAM" id="SignalP"/>
    </source>
</evidence>
<feature type="domain" description="DUF4232" evidence="3">
    <location>
        <begin position="328"/>
        <end position="457"/>
    </location>
</feature>
<accession>A0A7Z8K2J8</accession>
<comment type="caution">
    <text evidence="4">The sequence shown here is derived from an EMBL/GenBank/DDBJ whole genome shotgun (WGS) entry which is preliminary data.</text>
</comment>
<proteinExistence type="predicted"/>
<gene>
    <name evidence="4" type="ORF">FA014_05260</name>
</gene>
<dbReference type="AlphaFoldDB" id="A0A7Z8K2J8"/>
<sequence length="471" mass="46721">MPSRTPSSAPPPRPRRPAVPGRRLSPATAALLLAVAVLAGCDGAGAPAPGADEAAALAATLTDLDGVAEVTAVDSAVPDGDEGRVRSAVQVQVDVRTAAADAAGFGAVATAVAAELPATRRVAARIWQEERPGVPALAVEITGAGDRGAGTLGLAADVAAVPGITGLQVRADAVSASVADAASFPALAAAVRAARVPTALLAAGESRVSTSVPPHLLDARLAGLVARVDRWPGVTSQFVESQGTDEVWLRVQVAGDDTVTELAAALTGSAWPADGPVVHAVVSSAFRSEAGVVGRPAPADPDPAAPADGAPPLGAPSPWPDDPAAPACTGADLDVTLGGSDAALGHRYLLLTATNTSGAPCAVQGRPEITFVRASGTTVPDVETGTPTGTPDPARYVVPAGERLHAPLTWLAMSTALDPDVTEVLRVTAVPGAEPDEVPVDRGGLDILAGAAVEIGAWEPAPAGWTTDGTG</sequence>
<dbReference type="EMBL" id="SZYE01000024">
    <property type="protein sequence ID" value="TKR26509.1"/>
    <property type="molecule type" value="Genomic_DNA"/>
</dbReference>
<reference evidence="4 5" key="1">
    <citation type="submission" date="2019-05" db="EMBL/GenBank/DDBJ databases">
        <title>Genome sequence of Cellulomonas hominis strain CS1.</title>
        <authorList>
            <person name="Belmont J."/>
            <person name="Maclea K.S."/>
        </authorList>
    </citation>
    <scope>NUCLEOTIDE SEQUENCE [LARGE SCALE GENOMIC DNA]</scope>
    <source>
        <strain evidence="4 5">CS1</strain>
    </source>
</reference>
<protein>
    <submittedName>
        <fullName evidence="4">DUF4232 domain-containing protein</fullName>
    </submittedName>
</protein>
<dbReference type="OrthoDB" id="5175658at2"/>
<evidence type="ECO:0000313" key="4">
    <source>
        <dbReference type="EMBL" id="TKR26509.1"/>
    </source>
</evidence>
<evidence type="ECO:0000313" key="5">
    <source>
        <dbReference type="Proteomes" id="UP000308121"/>
    </source>
</evidence>
<feature type="region of interest" description="Disordered" evidence="1">
    <location>
        <begin position="1"/>
        <end position="22"/>
    </location>
</feature>
<feature type="region of interest" description="Disordered" evidence="1">
    <location>
        <begin position="292"/>
        <end position="330"/>
    </location>
</feature>
<dbReference type="Pfam" id="PF14016">
    <property type="entry name" value="DUF4232"/>
    <property type="match status" value="1"/>
</dbReference>